<dbReference type="InterPro" id="IPR003753">
    <property type="entry name" value="Exonuc_VII_L"/>
</dbReference>
<sequence length="260" mass="28726">PTGAAIRDILRVLTRRNAGINLIVLPAPVQGETAAEIIAAQIRTANSYTMAEVIIITRGGGSLEDLLPFYDESVVKAIADSAIPVISAIGHEIDITLSDLAADMRAPTPSAAAEMVTASRVDLSRRVQELKALLLNLMSGRLEKIDLLISQYSAENLEHNFGIFFQSFWQKYDEIREELLLTVKNKMMQIKHRLELIKGELAGHSPLDTLKRGYAVVVHRHTGEVLLSAEKVKYDDELKIRLYKGGLTAGVKEIMPDEEL</sequence>
<dbReference type="InterPro" id="IPR020579">
    <property type="entry name" value="Exonuc_VII_lsu_C"/>
</dbReference>
<feature type="non-terminal residue" evidence="2">
    <location>
        <position position="1"/>
    </location>
</feature>
<accession>A0A0F8Y8U3</accession>
<dbReference type="EMBL" id="LAZR01067989">
    <property type="protein sequence ID" value="KKK50504.1"/>
    <property type="molecule type" value="Genomic_DNA"/>
</dbReference>
<dbReference type="PANTHER" id="PTHR30008:SF0">
    <property type="entry name" value="EXODEOXYRIBONUCLEASE 7 LARGE SUBUNIT"/>
    <property type="match status" value="1"/>
</dbReference>
<dbReference type="PANTHER" id="PTHR30008">
    <property type="entry name" value="EXODEOXYRIBONUCLEASE 7 LARGE SUBUNIT"/>
    <property type="match status" value="1"/>
</dbReference>
<feature type="domain" description="Exonuclease VII large subunit C-terminal" evidence="1">
    <location>
        <begin position="1"/>
        <end position="195"/>
    </location>
</feature>
<gene>
    <name evidence="2" type="ORF">LCGC14_3124350</name>
</gene>
<dbReference type="Pfam" id="PF02601">
    <property type="entry name" value="Exonuc_VII_L"/>
    <property type="match status" value="1"/>
</dbReference>
<dbReference type="GO" id="GO:0008855">
    <property type="term" value="F:exodeoxyribonuclease VII activity"/>
    <property type="evidence" value="ECO:0007669"/>
    <property type="project" value="InterPro"/>
</dbReference>
<dbReference type="AlphaFoldDB" id="A0A0F8Y8U3"/>
<evidence type="ECO:0000259" key="1">
    <source>
        <dbReference type="Pfam" id="PF02601"/>
    </source>
</evidence>
<protein>
    <recommendedName>
        <fullName evidence="1">Exonuclease VII large subunit C-terminal domain-containing protein</fullName>
    </recommendedName>
</protein>
<organism evidence="2">
    <name type="scientific">marine sediment metagenome</name>
    <dbReference type="NCBI Taxonomy" id="412755"/>
    <lineage>
        <taxon>unclassified sequences</taxon>
        <taxon>metagenomes</taxon>
        <taxon>ecological metagenomes</taxon>
    </lineage>
</organism>
<proteinExistence type="predicted"/>
<dbReference type="NCBIfam" id="TIGR00237">
    <property type="entry name" value="xseA"/>
    <property type="match status" value="1"/>
</dbReference>
<evidence type="ECO:0000313" key="2">
    <source>
        <dbReference type="EMBL" id="KKK50504.1"/>
    </source>
</evidence>
<comment type="caution">
    <text evidence="2">The sequence shown here is derived from an EMBL/GenBank/DDBJ whole genome shotgun (WGS) entry which is preliminary data.</text>
</comment>
<name>A0A0F8Y8U3_9ZZZZ</name>
<dbReference type="GO" id="GO:0009318">
    <property type="term" value="C:exodeoxyribonuclease VII complex"/>
    <property type="evidence" value="ECO:0007669"/>
    <property type="project" value="InterPro"/>
</dbReference>
<dbReference type="GO" id="GO:0006308">
    <property type="term" value="P:DNA catabolic process"/>
    <property type="evidence" value="ECO:0007669"/>
    <property type="project" value="InterPro"/>
</dbReference>
<reference evidence="2" key="1">
    <citation type="journal article" date="2015" name="Nature">
        <title>Complex archaea that bridge the gap between prokaryotes and eukaryotes.</title>
        <authorList>
            <person name="Spang A."/>
            <person name="Saw J.H."/>
            <person name="Jorgensen S.L."/>
            <person name="Zaremba-Niedzwiedzka K."/>
            <person name="Martijn J."/>
            <person name="Lind A.E."/>
            <person name="van Eijk R."/>
            <person name="Schleper C."/>
            <person name="Guy L."/>
            <person name="Ettema T.J."/>
        </authorList>
    </citation>
    <scope>NUCLEOTIDE SEQUENCE</scope>
</reference>